<dbReference type="PRINTS" id="PR00258">
    <property type="entry name" value="SPERACTRCPTR"/>
</dbReference>
<proteinExistence type="predicted"/>
<evidence type="ECO:0000256" key="5">
    <source>
        <dbReference type="ARBA" id="ARBA00022989"/>
    </source>
</evidence>
<evidence type="ECO:0000256" key="10">
    <source>
        <dbReference type="SAM" id="MobiDB-lite"/>
    </source>
</evidence>
<keyword evidence="8" id="KW-0325">Glycoprotein</keyword>
<keyword evidence="6" id="KW-0472">Membrane</keyword>
<protein>
    <recommendedName>
        <fullName evidence="12">SRCR domain-containing protein</fullName>
    </recommendedName>
</protein>
<evidence type="ECO:0000256" key="4">
    <source>
        <dbReference type="ARBA" id="ARBA00022737"/>
    </source>
</evidence>
<dbReference type="SUPFAM" id="SSF56487">
    <property type="entry name" value="SRCR-like"/>
    <property type="match status" value="1"/>
</dbReference>
<keyword evidence="3 11" id="KW-0732">Signal</keyword>
<comment type="caution">
    <text evidence="9">Lacks conserved residue(s) required for the propagation of feature annotation.</text>
</comment>
<keyword evidence="14" id="KW-1185">Reference proteome</keyword>
<feature type="signal peptide" evidence="11">
    <location>
        <begin position="1"/>
        <end position="25"/>
    </location>
</feature>
<evidence type="ECO:0000256" key="9">
    <source>
        <dbReference type="PROSITE-ProRule" id="PRU00196"/>
    </source>
</evidence>
<keyword evidence="4" id="KW-0677">Repeat</keyword>
<comment type="subcellular location">
    <subcellularLocation>
        <location evidence="1">Membrane</location>
        <topology evidence="1">Single-pass membrane protein</topology>
    </subcellularLocation>
</comment>
<keyword evidence="2" id="KW-0812">Transmembrane</keyword>
<sequence length="292" mass="30597">MASSSPRLWPLLLACWALPLGGGLATTRLKAGGSPCAGTPELHLPGRPVQVCGLQAEETSVLCRSLGCGEVLRAPRPDDIWEPGDRSPKTVTCQGNESSIFSCKFDMNVWNHCSLLSEAQVMCSGHTEARLVDGRRAPLCWASGGEARPDLGLRLRRRPGPGHGPHGVPGAALRLGRVHAPGCPLRPGLWAHVDGGLPLCGRRVPAVPVPTGAWAPVWTRPGRRAAVLRGKAWPWASGGHRTLPDAQGGQHSRGSASRSPPPRPSGPPGPLGPASHAAERRGGEAHGWTVCA</sequence>
<dbReference type="InterPro" id="IPR036772">
    <property type="entry name" value="SRCR-like_dom_sf"/>
</dbReference>
<evidence type="ECO:0000256" key="1">
    <source>
        <dbReference type="ARBA" id="ARBA00004167"/>
    </source>
</evidence>
<evidence type="ECO:0000313" key="13">
    <source>
        <dbReference type="EMBL" id="KAF6458680.1"/>
    </source>
</evidence>
<evidence type="ECO:0000256" key="6">
    <source>
        <dbReference type="ARBA" id="ARBA00023136"/>
    </source>
</evidence>
<organism evidence="13 14">
    <name type="scientific">Rousettus aegyptiacus</name>
    <name type="common">Egyptian fruit bat</name>
    <name type="synonym">Pteropus aegyptiacus</name>
    <dbReference type="NCBI Taxonomy" id="9407"/>
    <lineage>
        <taxon>Eukaryota</taxon>
        <taxon>Metazoa</taxon>
        <taxon>Chordata</taxon>
        <taxon>Craniata</taxon>
        <taxon>Vertebrata</taxon>
        <taxon>Euteleostomi</taxon>
        <taxon>Mammalia</taxon>
        <taxon>Eutheria</taxon>
        <taxon>Laurasiatheria</taxon>
        <taxon>Chiroptera</taxon>
        <taxon>Yinpterochiroptera</taxon>
        <taxon>Pteropodoidea</taxon>
        <taxon>Pteropodidae</taxon>
        <taxon>Rousettinae</taxon>
        <taxon>Rousettus</taxon>
    </lineage>
</organism>
<evidence type="ECO:0000256" key="3">
    <source>
        <dbReference type="ARBA" id="ARBA00022729"/>
    </source>
</evidence>
<evidence type="ECO:0000259" key="12">
    <source>
        <dbReference type="PROSITE" id="PS50287"/>
    </source>
</evidence>
<evidence type="ECO:0000313" key="14">
    <source>
        <dbReference type="Proteomes" id="UP000593571"/>
    </source>
</evidence>
<dbReference type="PROSITE" id="PS50287">
    <property type="entry name" value="SRCR_2"/>
    <property type="match status" value="1"/>
</dbReference>
<dbReference type="GO" id="GO:0016020">
    <property type="term" value="C:membrane"/>
    <property type="evidence" value="ECO:0007669"/>
    <property type="project" value="UniProtKB-SubCell"/>
</dbReference>
<evidence type="ECO:0000256" key="8">
    <source>
        <dbReference type="ARBA" id="ARBA00023180"/>
    </source>
</evidence>
<name>A0A7J8GFG4_ROUAE</name>
<dbReference type="FunFam" id="3.10.250.10:FF:000016">
    <property type="entry name" value="Scavenger receptor cysteine-rich protein type 12"/>
    <property type="match status" value="1"/>
</dbReference>
<dbReference type="Proteomes" id="UP000593571">
    <property type="component" value="Unassembled WGS sequence"/>
</dbReference>
<keyword evidence="5" id="KW-1133">Transmembrane helix</keyword>
<feature type="compositionally biased region" description="Pro residues" evidence="10">
    <location>
        <begin position="259"/>
        <end position="271"/>
    </location>
</feature>
<feature type="region of interest" description="Disordered" evidence="10">
    <location>
        <begin position="235"/>
        <end position="292"/>
    </location>
</feature>
<dbReference type="PANTHER" id="PTHR19331">
    <property type="entry name" value="SCAVENGER RECEPTOR DOMAIN-CONTAINING"/>
    <property type="match status" value="1"/>
</dbReference>
<feature type="domain" description="SRCR" evidence="12">
    <location>
        <begin position="27"/>
        <end position="124"/>
    </location>
</feature>
<dbReference type="Gene3D" id="3.10.250.10">
    <property type="entry name" value="SRCR-like domain"/>
    <property type="match status" value="1"/>
</dbReference>
<feature type="disulfide bond" evidence="9">
    <location>
        <begin position="93"/>
        <end position="103"/>
    </location>
</feature>
<dbReference type="InterPro" id="IPR001190">
    <property type="entry name" value="SRCR"/>
</dbReference>
<evidence type="ECO:0000256" key="11">
    <source>
        <dbReference type="SAM" id="SignalP"/>
    </source>
</evidence>
<gene>
    <name evidence="13" type="ORF">HJG63_017214</name>
</gene>
<dbReference type="SMART" id="SM00202">
    <property type="entry name" value="SR"/>
    <property type="match status" value="1"/>
</dbReference>
<comment type="caution">
    <text evidence="13">The sequence shown here is derived from an EMBL/GenBank/DDBJ whole genome shotgun (WGS) entry which is preliminary data.</text>
</comment>
<dbReference type="Pfam" id="PF00530">
    <property type="entry name" value="SRCR"/>
    <property type="match status" value="1"/>
</dbReference>
<dbReference type="EMBL" id="JACASE010000006">
    <property type="protein sequence ID" value="KAF6458680.1"/>
    <property type="molecule type" value="Genomic_DNA"/>
</dbReference>
<evidence type="ECO:0000256" key="7">
    <source>
        <dbReference type="ARBA" id="ARBA00023157"/>
    </source>
</evidence>
<accession>A0A7J8GFG4</accession>
<reference evidence="13 14" key="1">
    <citation type="journal article" date="2020" name="Nature">
        <title>Six reference-quality genomes reveal evolution of bat adaptations.</title>
        <authorList>
            <person name="Jebb D."/>
            <person name="Huang Z."/>
            <person name="Pippel M."/>
            <person name="Hughes G.M."/>
            <person name="Lavrichenko K."/>
            <person name="Devanna P."/>
            <person name="Winkler S."/>
            <person name="Jermiin L.S."/>
            <person name="Skirmuntt E.C."/>
            <person name="Katzourakis A."/>
            <person name="Burkitt-Gray L."/>
            <person name="Ray D.A."/>
            <person name="Sullivan K.A.M."/>
            <person name="Roscito J.G."/>
            <person name="Kirilenko B.M."/>
            <person name="Davalos L.M."/>
            <person name="Corthals A.P."/>
            <person name="Power M.L."/>
            <person name="Jones G."/>
            <person name="Ransome R.D."/>
            <person name="Dechmann D.K.N."/>
            <person name="Locatelli A.G."/>
            <person name="Puechmaille S.J."/>
            <person name="Fedrigo O."/>
            <person name="Jarvis E.D."/>
            <person name="Hiller M."/>
            <person name="Vernes S.C."/>
            <person name="Myers E.W."/>
            <person name="Teeling E.C."/>
        </authorList>
    </citation>
    <scope>NUCLEOTIDE SEQUENCE [LARGE SCALE GENOMIC DNA]</scope>
    <source>
        <strain evidence="13">MRouAeg1</strain>
        <tissue evidence="13">Muscle</tissue>
    </source>
</reference>
<dbReference type="AlphaFoldDB" id="A0A7J8GFG4"/>
<evidence type="ECO:0000256" key="2">
    <source>
        <dbReference type="ARBA" id="ARBA00022692"/>
    </source>
</evidence>
<keyword evidence="7 9" id="KW-1015">Disulfide bond</keyword>
<feature type="chain" id="PRO_5029680787" description="SRCR domain-containing protein" evidence="11">
    <location>
        <begin position="26"/>
        <end position="292"/>
    </location>
</feature>